<keyword evidence="1 6" id="KW-0489">Methyltransferase</keyword>
<accession>A0A2I0B3Z8</accession>
<dbReference type="GO" id="GO:0008171">
    <property type="term" value="F:O-methyltransferase activity"/>
    <property type="evidence" value="ECO:0007669"/>
    <property type="project" value="InterPro"/>
</dbReference>
<sequence length="160" mass="17936">MPFMMTHGKTFWDLAGDQPEFNDLFNEGMARDSWVVMDVVTHIGGSAFHGMTTLVDVGGGTGKTVAALVETFPELRCTVFDLPHVVNKAPKIPGVEFVGGDMFVEVPRVDAVLLKVSMSVLFSFFFCFFFCFGSQLVSFCFYKGFFCWFLGWSVQKYLQT</sequence>
<evidence type="ECO:0000313" key="7">
    <source>
        <dbReference type="Proteomes" id="UP000236161"/>
    </source>
</evidence>
<gene>
    <name evidence="6" type="primary">OMT2</name>
    <name evidence="6" type="ORF">AXF42_Ash009392</name>
</gene>
<dbReference type="STRING" id="1088818.A0A2I0B3Z8"/>
<feature type="domain" description="O-methyltransferase C-terminal" evidence="5">
    <location>
        <begin position="2"/>
        <end position="115"/>
    </location>
</feature>
<dbReference type="InterPro" id="IPR016461">
    <property type="entry name" value="COMT-like"/>
</dbReference>
<keyword evidence="2 6" id="KW-0808">Transferase</keyword>
<keyword evidence="4" id="KW-1133">Transmembrane helix</keyword>
<feature type="transmembrane region" description="Helical" evidence="4">
    <location>
        <begin position="112"/>
        <end position="132"/>
    </location>
</feature>
<evidence type="ECO:0000313" key="6">
    <source>
        <dbReference type="EMBL" id="PKA62505.1"/>
    </source>
</evidence>
<dbReference type="InterPro" id="IPR001077">
    <property type="entry name" value="COMT_C"/>
</dbReference>
<dbReference type="EC" id="2.1.1.76" evidence="6"/>
<dbReference type="Proteomes" id="UP000236161">
    <property type="component" value="Unassembled WGS sequence"/>
</dbReference>
<dbReference type="AlphaFoldDB" id="A0A2I0B3Z8"/>
<reference evidence="6 7" key="1">
    <citation type="journal article" date="2017" name="Nature">
        <title>The Apostasia genome and the evolution of orchids.</title>
        <authorList>
            <person name="Zhang G.Q."/>
            <person name="Liu K.W."/>
            <person name="Li Z."/>
            <person name="Lohaus R."/>
            <person name="Hsiao Y.Y."/>
            <person name="Niu S.C."/>
            <person name="Wang J.Y."/>
            <person name="Lin Y.C."/>
            <person name="Xu Q."/>
            <person name="Chen L.J."/>
            <person name="Yoshida K."/>
            <person name="Fujiwara S."/>
            <person name="Wang Z.W."/>
            <person name="Zhang Y.Q."/>
            <person name="Mitsuda N."/>
            <person name="Wang M."/>
            <person name="Liu G.H."/>
            <person name="Pecoraro L."/>
            <person name="Huang H.X."/>
            <person name="Xiao X.J."/>
            <person name="Lin M."/>
            <person name="Wu X.Y."/>
            <person name="Wu W.L."/>
            <person name="Chen Y.Y."/>
            <person name="Chang S.B."/>
            <person name="Sakamoto S."/>
            <person name="Ohme-Takagi M."/>
            <person name="Yagi M."/>
            <person name="Zeng S.J."/>
            <person name="Shen C.Y."/>
            <person name="Yeh C.M."/>
            <person name="Luo Y.B."/>
            <person name="Tsai W.C."/>
            <person name="Van de Peer Y."/>
            <person name="Liu Z.J."/>
        </authorList>
    </citation>
    <scope>NUCLEOTIDE SEQUENCE [LARGE SCALE GENOMIC DNA]</scope>
    <source>
        <strain evidence="7">cv. Shenzhen</strain>
        <tissue evidence="6">Stem</tissue>
    </source>
</reference>
<dbReference type="Pfam" id="PF00891">
    <property type="entry name" value="Methyltransf_2"/>
    <property type="match status" value="1"/>
</dbReference>
<dbReference type="EMBL" id="KZ451917">
    <property type="protein sequence ID" value="PKA62505.1"/>
    <property type="molecule type" value="Genomic_DNA"/>
</dbReference>
<keyword evidence="4" id="KW-0812">Transmembrane</keyword>
<evidence type="ECO:0000256" key="4">
    <source>
        <dbReference type="SAM" id="Phobius"/>
    </source>
</evidence>
<dbReference type="PANTHER" id="PTHR11746">
    <property type="entry name" value="O-METHYLTRANSFERASE"/>
    <property type="match status" value="1"/>
</dbReference>
<evidence type="ECO:0000256" key="3">
    <source>
        <dbReference type="ARBA" id="ARBA00022691"/>
    </source>
</evidence>
<keyword evidence="4" id="KW-0472">Membrane</keyword>
<protein>
    <submittedName>
        <fullName evidence="6">Quercetin 3-O-methyltransferase 2</fullName>
        <ecNumber evidence="6">2.1.1.76</ecNumber>
    </submittedName>
</protein>
<evidence type="ECO:0000256" key="1">
    <source>
        <dbReference type="ARBA" id="ARBA00022603"/>
    </source>
</evidence>
<name>A0A2I0B3Z8_9ASPA</name>
<dbReference type="GO" id="GO:0030755">
    <property type="term" value="F:quercetin 3-O-methyltransferase activity"/>
    <property type="evidence" value="ECO:0007669"/>
    <property type="project" value="UniProtKB-EC"/>
</dbReference>
<keyword evidence="7" id="KW-1185">Reference proteome</keyword>
<organism evidence="6 7">
    <name type="scientific">Apostasia shenzhenica</name>
    <dbReference type="NCBI Taxonomy" id="1088818"/>
    <lineage>
        <taxon>Eukaryota</taxon>
        <taxon>Viridiplantae</taxon>
        <taxon>Streptophyta</taxon>
        <taxon>Embryophyta</taxon>
        <taxon>Tracheophyta</taxon>
        <taxon>Spermatophyta</taxon>
        <taxon>Magnoliopsida</taxon>
        <taxon>Liliopsida</taxon>
        <taxon>Asparagales</taxon>
        <taxon>Orchidaceae</taxon>
        <taxon>Apostasioideae</taxon>
        <taxon>Apostasia</taxon>
    </lineage>
</organism>
<evidence type="ECO:0000256" key="2">
    <source>
        <dbReference type="ARBA" id="ARBA00022679"/>
    </source>
</evidence>
<keyword evidence="3" id="KW-0949">S-adenosyl-L-methionine</keyword>
<dbReference type="SUPFAM" id="SSF53335">
    <property type="entry name" value="S-adenosyl-L-methionine-dependent methyltransferases"/>
    <property type="match status" value="1"/>
</dbReference>
<proteinExistence type="predicted"/>
<evidence type="ECO:0000259" key="5">
    <source>
        <dbReference type="Pfam" id="PF00891"/>
    </source>
</evidence>
<dbReference type="GO" id="GO:0032259">
    <property type="term" value="P:methylation"/>
    <property type="evidence" value="ECO:0007669"/>
    <property type="project" value="UniProtKB-KW"/>
</dbReference>
<dbReference type="Gene3D" id="3.40.50.150">
    <property type="entry name" value="Vaccinia Virus protein VP39"/>
    <property type="match status" value="1"/>
</dbReference>
<dbReference type="PROSITE" id="PS51683">
    <property type="entry name" value="SAM_OMT_II"/>
    <property type="match status" value="1"/>
</dbReference>
<dbReference type="InterPro" id="IPR029063">
    <property type="entry name" value="SAM-dependent_MTases_sf"/>
</dbReference>
<dbReference type="OrthoDB" id="1712360at2759"/>